<reference evidence="2" key="1">
    <citation type="submission" date="2022-11" db="UniProtKB">
        <authorList>
            <consortium name="WormBaseParasite"/>
        </authorList>
    </citation>
    <scope>IDENTIFICATION</scope>
</reference>
<name>A0AC34R5L9_9BILA</name>
<dbReference type="WBParaSite" id="JU765_v2.g3625.t1">
    <property type="protein sequence ID" value="JU765_v2.g3625.t1"/>
    <property type="gene ID" value="JU765_v2.g3625"/>
</dbReference>
<proteinExistence type="predicted"/>
<accession>A0AC34R5L9</accession>
<dbReference type="Proteomes" id="UP000887576">
    <property type="component" value="Unplaced"/>
</dbReference>
<evidence type="ECO:0000313" key="1">
    <source>
        <dbReference type="Proteomes" id="UP000887576"/>
    </source>
</evidence>
<protein>
    <submittedName>
        <fullName evidence="2">Protein kinase domain-containing protein</fullName>
    </submittedName>
</protein>
<organism evidence="1 2">
    <name type="scientific">Panagrolaimus sp. JU765</name>
    <dbReference type="NCBI Taxonomy" id="591449"/>
    <lineage>
        <taxon>Eukaryota</taxon>
        <taxon>Metazoa</taxon>
        <taxon>Ecdysozoa</taxon>
        <taxon>Nematoda</taxon>
        <taxon>Chromadorea</taxon>
        <taxon>Rhabditida</taxon>
        <taxon>Tylenchina</taxon>
        <taxon>Panagrolaimomorpha</taxon>
        <taxon>Panagrolaimoidea</taxon>
        <taxon>Panagrolaimidae</taxon>
        <taxon>Panagrolaimus</taxon>
    </lineage>
</organism>
<sequence length="121" mass="13997">MAWESVFEGRFSHKSDAWALAVTLWELYSECREKPFQNLADSHVIQNLQSVIVNGILKEHLCRPTKCPMPIYTEIMLPCWRKEERERPTLSSIHLFLQSLQFSQLIPCPPPPNRSAPVPPL</sequence>
<evidence type="ECO:0000313" key="2">
    <source>
        <dbReference type="WBParaSite" id="JU765_v2.g3625.t1"/>
    </source>
</evidence>